<evidence type="ECO:0000256" key="2">
    <source>
        <dbReference type="SAM" id="Phobius"/>
    </source>
</evidence>
<accession>A0ABR7T570</accession>
<feature type="transmembrane region" description="Helical" evidence="2">
    <location>
        <begin position="70"/>
        <end position="89"/>
    </location>
</feature>
<name>A0ABR7T570_HELCL</name>
<comment type="caution">
    <text evidence="3">The sequence shown here is derived from an EMBL/GenBank/DDBJ whole genome shotgun (WGS) entry which is preliminary data.</text>
</comment>
<reference evidence="3 4" key="1">
    <citation type="submission" date="2020-07" db="EMBL/GenBank/DDBJ databases">
        <title>Draft whole-genome sequence of Heliobacterium chlorum DSM 3682, type strain.</title>
        <authorList>
            <person name="Kyndt J.A."/>
            <person name="Meyer T.E."/>
            <person name="Imhoff J.F."/>
        </authorList>
    </citation>
    <scope>NUCLEOTIDE SEQUENCE [LARGE SCALE GENOMIC DNA]</scope>
    <source>
        <strain evidence="3 4">DSM 3682</strain>
    </source>
</reference>
<protein>
    <recommendedName>
        <fullName evidence="5">Tyr recombinase domain-containing protein</fullName>
    </recommendedName>
</protein>
<proteinExistence type="predicted"/>
<keyword evidence="4" id="KW-1185">Reference proteome</keyword>
<dbReference type="SUPFAM" id="SSF56349">
    <property type="entry name" value="DNA breaking-rejoining enzymes"/>
    <property type="match status" value="1"/>
</dbReference>
<dbReference type="Proteomes" id="UP000617402">
    <property type="component" value="Unassembled WGS sequence"/>
</dbReference>
<gene>
    <name evidence="3" type="ORF">H1S01_11230</name>
</gene>
<evidence type="ECO:0000256" key="1">
    <source>
        <dbReference type="ARBA" id="ARBA00023172"/>
    </source>
</evidence>
<keyword evidence="2" id="KW-1133">Transmembrane helix</keyword>
<keyword evidence="2" id="KW-0472">Membrane</keyword>
<evidence type="ECO:0000313" key="3">
    <source>
        <dbReference type="EMBL" id="MBC9785080.1"/>
    </source>
</evidence>
<evidence type="ECO:0000313" key="4">
    <source>
        <dbReference type="Proteomes" id="UP000617402"/>
    </source>
</evidence>
<sequence length="102" mass="11763">MGEGEGYEDNGLVVSTKKGRMVTQRNLATKLHRLLAKAEIPKTNLHSLRHTYAIRLLEAGYIRKWFRNCWAMGAFGLRWISIVMCFLTLRNRLTVNTINITL</sequence>
<organism evidence="3 4">
    <name type="scientific">Heliobacterium chlorum</name>
    <dbReference type="NCBI Taxonomy" id="2698"/>
    <lineage>
        <taxon>Bacteria</taxon>
        <taxon>Bacillati</taxon>
        <taxon>Bacillota</taxon>
        <taxon>Clostridia</taxon>
        <taxon>Eubacteriales</taxon>
        <taxon>Heliobacteriaceae</taxon>
        <taxon>Heliobacterium</taxon>
    </lineage>
</organism>
<dbReference type="EMBL" id="JACVHF010000010">
    <property type="protein sequence ID" value="MBC9785080.1"/>
    <property type="molecule type" value="Genomic_DNA"/>
</dbReference>
<dbReference type="Gene3D" id="1.10.443.10">
    <property type="entry name" value="Intergrase catalytic core"/>
    <property type="match status" value="1"/>
</dbReference>
<keyword evidence="2" id="KW-0812">Transmembrane</keyword>
<dbReference type="InterPro" id="IPR013762">
    <property type="entry name" value="Integrase-like_cat_sf"/>
</dbReference>
<evidence type="ECO:0008006" key="5">
    <source>
        <dbReference type="Google" id="ProtNLM"/>
    </source>
</evidence>
<dbReference type="InterPro" id="IPR011010">
    <property type="entry name" value="DNA_brk_join_enz"/>
</dbReference>
<keyword evidence="1" id="KW-0233">DNA recombination</keyword>